<dbReference type="SMART" id="SM00665">
    <property type="entry name" value="B561"/>
    <property type="match status" value="1"/>
</dbReference>
<accession>A0A0J0XXH3</accession>
<dbReference type="EMBL" id="KQ087180">
    <property type="protein sequence ID" value="KLT45738.1"/>
    <property type="molecule type" value="Genomic_DNA"/>
</dbReference>
<reference evidence="14 15" key="1">
    <citation type="submission" date="2015-03" db="EMBL/GenBank/DDBJ databases">
        <title>Genomics and transcriptomics of the oil-accumulating basidiomycete yeast T. oleaginosus allow insights into substrate utilization and the diverse evolutionary trajectories of mating systems in fungi.</title>
        <authorList>
            <consortium name="DOE Joint Genome Institute"/>
            <person name="Kourist R."/>
            <person name="Kracht O."/>
            <person name="Bracharz F."/>
            <person name="Lipzen A."/>
            <person name="Nolan M."/>
            <person name="Ohm R."/>
            <person name="Grigoriev I."/>
            <person name="Sun S."/>
            <person name="Heitman J."/>
            <person name="Bruck T."/>
            <person name="Nowrousian M."/>
        </authorList>
    </citation>
    <scope>NUCLEOTIDE SEQUENCE [LARGE SCALE GENOMIC DNA]</scope>
    <source>
        <strain evidence="14 15">IBC0246</strain>
    </source>
</reference>
<evidence type="ECO:0000256" key="8">
    <source>
        <dbReference type="ARBA" id="ARBA00022989"/>
    </source>
</evidence>
<feature type="transmembrane region" description="Helical" evidence="11">
    <location>
        <begin position="164"/>
        <end position="182"/>
    </location>
</feature>
<dbReference type="STRING" id="879819.A0A0J0XXH3"/>
<evidence type="ECO:0000256" key="7">
    <source>
        <dbReference type="ARBA" id="ARBA00022982"/>
    </source>
</evidence>
<evidence type="ECO:0000256" key="10">
    <source>
        <dbReference type="ARBA" id="ARBA00023136"/>
    </source>
</evidence>
<evidence type="ECO:0000256" key="11">
    <source>
        <dbReference type="SAM" id="Phobius"/>
    </source>
</evidence>
<comment type="subcellular location">
    <subcellularLocation>
        <location evidence="2">Membrane</location>
        <topology evidence="2">Multi-pass membrane protein</topology>
    </subcellularLocation>
</comment>
<gene>
    <name evidence="14" type="ORF">CC85DRAFT_299386</name>
</gene>
<keyword evidence="4" id="KW-0349">Heme</keyword>
<dbReference type="GO" id="GO:0016020">
    <property type="term" value="C:membrane"/>
    <property type="evidence" value="ECO:0007669"/>
    <property type="project" value="UniProtKB-SubCell"/>
</dbReference>
<dbReference type="GO" id="GO:0140575">
    <property type="term" value="F:transmembrane monodehydroascorbate reductase activity"/>
    <property type="evidence" value="ECO:0007669"/>
    <property type="project" value="InterPro"/>
</dbReference>
<dbReference type="GeneID" id="28985711"/>
<dbReference type="Proteomes" id="UP000053611">
    <property type="component" value="Unassembled WGS sequence"/>
</dbReference>
<dbReference type="InterPro" id="IPR045150">
    <property type="entry name" value="CYB561D1/2"/>
</dbReference>
<feature type="transmembrane region" description="Helical" evidence="11">
    <location>
        <begin position="59"/>
        <end position="81"/>
    </location>
</feature>
<evidence type="ECO:0000256" key="1">
    <source>
        <dbReference type="ARBA" id="ARBA00001970"/>
    </source>
</evidence>
<keyword evidence="3" id="KW-0813">Transport</keyword>
<feature type="transmembrane region" description="Helical" evidence="11">
    <location>
        <begin position="202"/>
        <end position="222"/>
    </location>
</feature>
<protein>
    <recommendedName>
        <fullName evidence="13">Cytochrome b561 domain-containing protein</fullName>
    </recommendedName>
</protein>
<keyword evidence="5 11" id="KW-0812">Transmembrane</keyword>
<evidence type="ECO:0000313" key="15">
    <source>
        <dbReference type="Proteomes" id="UP000053611"/>
    </source>
</evidence>
<dbReference type="OrthoDB" id="19261at2759"/>
<dbReference type="RefSeq" id="XP_018282229.1">
    <property type="nucleotide sequence ID" value="XM_018425108.1"/>
</dbReference>
<organism evidence="14 15">
    <name type="scientific">Cutaneotrichosporon oleaginosum</name>
    <dbReference type="NCBI Taxonomy" id="879819"/>
    <lineage>
        <taxon>Eukaryota</taxon>
        <taxon>Fungi</taxon>
        <taxon>Dikarya</taxon>
        <taxon>Basidiomycota</taxon>
        <taxon>Agaricomycotina</taxon>
        <taxon>Tremellomycetes</taxon>
        <taxon>Trichosporonales</taxon>
        <taxon>Trichosporonaceae</taxon>
        <taxon>Cutaneotrichosporon</taxon>
    </lineage>
</organism>
<evidence type="ECO:0000256" key="3">
    <source>
        <dbReference type="ARBA" id="ARBA00022448"/>
    </source>
</evidence>
<evidence type="ECO:0000256" key="9">
    <source>
        <dbReference type="ARBA" id="ARBA00023004"/>
    </source>
</evidence>
<dbReference type="CDD" id="cd08760">
    <property type="entry name" value="Cyt_b561_FRRS1_like"/>
    <property type="match status" value="1"/>
</dbReference>
<evidence type="ECO:0000256" key="2">
    <source>
        <dbReference type="ARBA" id="ARBA00004141"/>
    </source>
</evidence>
<dbReference type="GO" id="GO:0020037">
    <property type="term" value="F:heme binding"/>
    <property type="evidence" value="ECO:0007669"/>
    <property type="project" value="TreeGrafter"/>
</dbReference>
<name>A0A0J0XXH3_9TREE</name>
<comment type="cofactor">
    <cofactor evidence="1">
        <name>heme b</name>
        <dbReference type="ChEBI" id="CHEBI:60344"/>
    </cofactor>
</comment>
<evidence type="ECO:0000313" key="14">
    <source>
        <dbReference type="EMBL" id="KLT45738.1"/>
    </source>
</evidence>
<dbReference type="AlphaFoldDB" id="A0A0J0XXH3"/>
<feature type="transmembrane region" description="Helical" evidence="11">
    <location>
        <begin position="131"/>
        <end position="152"/>
    </location>
</feature>
<evidence type="ECO:0000259" key="13">
    <source>
        <dbReference type="SMART" id="SM00665"/>
    </source>
</evidence>
<feature type="signal peptide" evidence="12">
    <location>
        <begin position="1"/>
        <end position="16"/>
    </location>
</feature>
<keyword evidence="9" id="KW-0408">Iron</keyword>
<evidence type="ECO:0000256" key="4">
    <source>
        <dbReference type="ARBA" id="ARBA00022617"/>
    </source>
</evidence>
<evidence type="ECO:0000256" key="6">
    <source>
        <dbReference type="ARBA" id="ARBA00022723"/>
    </source>
</evidence>
<feature type="transmembrane region" description="Helical" evidence="11">
    <location>
        <begin position="93"/>
        <end position="119"/>
    </location>
</feature>
<keyword evidence="12" id="KW-0732">Signal</keyword>
<sequence length="251" mass="26777">MRRAALLLLLLHAASAQYGYGPYDAPATTAASPKPTAAAAAAGDDDASYGIKISPRSAVVAHAVCGALATMLLLPVGVMAARAPRAFTGKRWWFPLHAGVQALAATFVLAAFGIAWARFTLHPVNTPHRKAAVAFFALVFAQALLGLCVHLFRKRGRRGPGNYAHWGLGLAVVAVGWTVAWLGLTTEWQYRGHGKPAFGWRVGWGVVMGLWILLYAAGLALLPRQLRRERAAAAEERDADVAPLQSPNKIS</sequence>
<dbReference type="PANTHER" id="PTHR15422">
    <property type="entry name" value="OS05G0565100 PROTEIN"/>
    <property type="match status" value="1"/>
</dbReference>
<keyword evidence="8 11" id="KW-1133">Transmembrane helix</keyword>
<keyword evidence="10 11" id="KW-0472">Membrane</keyword>
<keyword evidence="6" id="KW-0479">Metal-binding</keyword>
<evidence type="ECO:0000256" key="5">
    <source>
        <dbReference type="ARBA" id="ARBA00022692"/>
    </source>
</evidence>
<dbReference type="InterPro" id="IPR006593">
    <property type="entry name" value="Cyt_b561/ferric_Rdtase_TM"/>
</dbReference>
<feature type="chain" id="PRO_5005245627" description="Cytochrome b561 domain-containing protein" evidence="12">
    <location>
        <begin position="17"/>
        <end position="251"/>
    </location>
</feature>
<proteinExistence type="predicted"/>
<dbReference type="GO" id="GO:0046872">
    <property type="term" value="F:metal ion binding"/>
    <property type="evidence" value="ECO:0007669"/>
    <property type="project" value="UniProtKB-KW"/>
</dbReference>
<keyword evidence="15" id="KW-1185">Reference proteome</keyword>
<evidence type="ECO:0000256" key="12">
    <source>
        <dbReference type="SAM" id="SignalP"/>
    </source>
</evidence>
<keyword evidence="7" id="KW-0249">Electron transport</keyword>
<dbReference type="Gene3D" id="1.20.120.1770">
    <property type="match status" value="1"/>
</dbReference>
<feature type="domain" description="Cytochrome b561" evidence="13">
    <location>
        <begin position="61"/>
        <end position="184"/>
    </location>
</feature>
<dbReference type="PANTHER" id="PTHR15422:SF24">
    <property type="entry name" value="DOMON RELATED DOMAIN-CONTAINING PROTEIN"/>
    <property type="match status" value="1"/>
</dbReference>